<dbReference type="InterPro" id="IPR000172">
    <property type="entry name" value="GMC_OxRdtase_N"/>
</dbReference>
<evidence type="ECO:0000256" key="7">
    <source>
        <dbReference type="ARBA" id="ARBA00022692"/>
    </source>
</evidence>
<dbReference type="GO" id="GO:0016020">
    <property type="term" value="C:membrane"/>
    <property type="evidence" value="ECO:0007669"/>
    <property type="project" value="UniProtKB-SubCell"/>
</dbReference>
<keyword evidence="6" id="KW-0285">Flavoprotein</keyword>
<keyword evidence="10 12" id="KW-0560">Oxidoreductase</keyword>
<comment type="similarity">
    <text evidence="4 12">Belongs to the GMC oxidoreductase family.</text>
</comment>
<comment type="subcellular location">
    <subcellularLocation>
        <location evidence="3 12">Membrane</location>
    </subcellularLocation>
</comment>
<dbReference type="PANTHER" id="PTHR46056">
    <property type="entry name" value="LONG-CHAIN-ALCOHOL OXIDASE"/>
    <property type="match status" value="1"/>
</dbReference>
<keyword evidence="9 16" id="KW-1133">Transmembrane helix</keyword>
<dbReference type="STRING" id="4072.A0A1U8GBX5"/>
<dbReference type="InterPro" id="IPR012400">
    <property type="entry name" value="Long_Oxdase"/>
</dbReference>
<comment type="catalytic activity">
    <reaction evidence="1 12">
        <text>a long-chain primary fatty alcohol + O2 = a long-chain fatty aldehyde + H2O2</text>
        <dbReference type="Rhea" id="RHEA:22756"/>
        <dbReference type="ChEBI" id="CHEBI:15379"/>
        <dbReference type="ChEBI" id="CHEBI:16240"/>
        <dbReference type="ChEBI" id="CHEBI:17176"/>
        <dbReference type="ChEBI" id="CHEBI:77396"/>
        <dbReference type="EC" id="1.1.3.20"/>
    </reaction>
</comment>
<reference evidence="19 20" key="2">
    <citation type="journal article" date="2017" name="Genome Biol.">
        <title>New reference genome sequences of hot pepper reveal the massive evolution of plant disease-resistance genes by retroduplication.</title>
        <authorList>
            <person name="Kim S."/>
            <person name="Park J."/>
            <person name="Yeom S.I."/>
            <person name="Kim Y.M."/>
            <person name="Seo E."/>
            <person name="Kim K.T."/>
            <person name="Kim M.S."/>
            <person name="Lee J.M."/>
            <person name="Cheong K."/>
            <person name="Shin H.S."/>
            <person name="Kim S.B."/>
            <person name="Han K."/>
            <person name="Lee J."/>
            <person name="Park M."/>
            <person name="Lee H.A."/>
            <person name="Lee H.Y."/>
            <person name="Lee Y."/>
            <person name="Oh S."/>
            <person name="Lee J.H."/>
            <person name="Choi E."/>
            <person name="Choi E."/>
            <person name="Lee S.E."/>
            <person name="Jeon J."/>
            <person name="Kim H."/>
            <person name="Choi G."/>
            <person name="Song H."/>
            <person name="Lee J."/>
            <person name="Lee S.C."/>
            <person name="Kwon J.K."/>
            <person name="Lee H.Y."/>
            <person name="Koo N."/>
            <person name="Hong Y."/>
            <person name="Kim R.W."/>
            <person name="Kang W.H."/>
            <person name="Huh J.H."/>
            <person name="Kang B.C."/>
            <person name="Yang T.J."/>
            <person name="Lee Y.H."/>
            <person name="Bennetzen J.L."/>
            <person name="Choi D."/>
        </authorList>
    </citation>
    <scope>NUCLEOTIDE SEQUENCE [LARGE SCALE GENOMIC DNA]</scope>
    <source>
        <strain evidence="20">cv. CM334</strain>
    </source>
</reference>
<evidence type="ECO:0000256" key="6">
    <source>
        <dbReference type="ARBA" id="ARBA00022630"/>
    </source>
</evidence>
<feature type="active site" description="Proton acceptor" evidence="13">
    <location>
        <position position="670"/>
    </location>
</feature>
<dbReference type="EMBL" id="AYRZ02000003">
    <property type="protein sequence ID" value="PHT86337.1"/>
    <property type="molecule type" value="Genomic_DNA"/>
</dbReference>
<evidence type="ECO:0000256" key="12">
    <source>
        <dbReference type="PIRNR" id="PIRNR028937"/>
    </source>
</evidence>
<evidence type="ECO:0000259" key="17">
    <source>
        <dbReference type="Pfam" id="PF00732"/>
    </source>
</evidence>
<dbReference type="AlphaFoldDB" id="A0A1U8GBX5"/>
<evidence type="ECO:0000256" key="4">
    <source>
        <dbReference type="ARBA" id="ARBA00010790"/>
    </source>
</evidence>
<gene>
    <name evidence="19" type="ORF">T459_08443</name>
</gene>
<evidence type="ECO:0000256" key="5">
    <source>
        <dbReference type="ARBA" id="ARBA00013125"/>
    </source>
</evidence>
<accession>A0A1U8GBX5</accession>
<dbReference type="SUPFAM" id="SSF51905">
    <property type="entry name" value="FAD/NAD(P)-binding domain"/>
    <property type="match status" value="1"/>
</dbReference>
<name>A0A1U8GBX5_CAPAN</name>
<evidence type="ECO:0000256" key="1">
    <source>
        <dbReference type="ARBA" id="ARBA00000920"/>
    </source>
</evidence>
<evidence type="ECO:0000256" key="15">
    <source>
        <dbReference type="SAM" id="MobiDB-lite"/>
    </source>
</evidence>
<feature type="region of interest" description="Disordered" evidence="15">
    <location>
        <begin position="1"/>
        <end position="21"/>
    </location>
</feature>
<evidence type="ECO:0000256" key="10">
    <source>
        <dbReference type="ARBA" id="ARBA00023002"/>
    </source>
</evidence>
<dbReference type="EC" id="1.1.3.20" evidence="5 12"/>
<feature type="domain" description="Glucose-methanol-choline oxidoreductase C-terminal" evidence="18">
    <location>
        <begin position="591"/>
        <end position="722"/>
    </location>
</feature>
<feature type="domain" description="Glucose-methanol-choline oxidoreductase N-terminal" evidence="17">
    <location>
        <begin position="279"/>
        <end position="498"/>
    </location>
</feature>
<dbReference type="KEGG" id="cann:107863888"/>
<dbReference type="PIRSF" id="PIRSF028937">
    <property type="entry name" value="Lg_Ch_AO"/>
    <property type="match status" value="1"/>
</dbReference>
<feature type="transmembrane region" description="Helical" evidence="16">
    <location>
        <begin position="139"/>
        <end position="159"/>
    </location>
</feature>
<comment type="caution">
    <text evidence="19">The sequence shown here is derived from an EMBL/GenBank/DDBJ whole genome shotgun (WGS) entry which is preliminary data.</text>
</comment>
<reference evidence="19 20" key="1">
    <citation type="journal article" date="2014" name="Nat. Genet.">
        <title>Genome sequence of the hot pepper provides insights into the evolution of pungency in Capsicum species.</title>
        <authorList>
            <person name="Kim S."/>
            <person name="Park M."/>
            <person name="Yeom S.I."/>
            <person name="Kim Y.M."/>
            <person name="Lee J.M."/>
            <person name="Lee H.A."/>
            <person name="Seo E."/>
            <person name="Choi J."/>
            <person name="Cheong K."/>
            <person name="Kim K.T."/>
            <person name="Jung K."/>
            <person name="Lee G.W."/>
            <person name="Oh S.K."/>
            <person name="Bae C."/>
            <person name="Kim S.B."/>
            <person name="Lee H.Y."/>
            <person name="Kim S.Y."/>
            <person name="Kim M.S."/>
            <person name="Kang B.C."/>
            <person name="Jo Y.D."/>
            <person name="Yang H.B."/>
            <person name="Jeong H.J."/>
            <person name="Kang W.H."/>
            <person name="Kwon J.K."/>
            <person name="Shin C."/>
            <person name="Lim J.Y."/>
            <person name="Park J.H."/>
            <person name="Huh J.H."/>
            <person name="Kim J.S."/>
            <person name="Kim B.D."/>
            <person name="Cohen O."/>
            <person name="Paran I."/>
            <person name="Suh M.C."/>
            <person name="Lee S.B."/>
            <person name="Kim Y.K."/>
            <person name="Shin Y."/>
            <person name="Noh S.J."/>
            <person name="Park J."/>
            <person name="Seo Y.S."/>
            <person name="Kwon S.Y."/>
            <person name="Kim H.A."/>
            <person name="Park J.M."/>
            <person name="Kim H.J."/>
            <person name="Choi S.B."/>
            <person name="Bosland P.W."/>
            <person name="Reeves G."/>
            <person name="Jo S.H."/>
            <person name="Lee B.W."/>
            <person name="Cho H.T."/>
            <person name="Choi H.S."/>
            <person name="Lee M.S."/>
            <person name="Yu Y."/>
            <person name="Do Choi Y."/>
            <person name="Park B.S."/>
            <person name="van Deynze A."/>
            <person name="Ashrafi H."/>
            <person name="Hill T."/>
            <person name="Kim W.T."/>
            <person name="Pai H.S."/>
            <person name="Ahn H.K."/>
            <person name="Yeam I."/>
            <person name="Giovannoni J.J."/>
            <person name="Rose J.K."/>
            <person name="Sorensen I."/>
            <person name="Lee S.J."/>
            <person name="Kim R.W."/>
            <person name="Choi I.Y."/>
            <person name="Choi B.S."/>
            <person name="Lim J.S."/>
            <person name="Lee Y.H."/>
            <person name="Choi D."/>
        </authorList>
    </citation>
    <scope>NUCLEOTIDE SEQUENCE [LARGE SCALE GENOMIC DNA]</scope>
    <source>
        <strain evidence="20">cv. CM334</strain>
    </source>
</reference>
<dbReference type="InterPro" id="IPR036188">
    <property type="entry name" value="FAD/NAD-bd_sf"/>
</dbReference>
<evidence type="ECO:0000256" key="13">
    <source>
        <dbReference type="PIRSR" id="PIRSR028937-1"/>
    </source>
</evidence>
<organism evidence="19 20">
    <name type="scientific">Capsicum annuum</name>
    <name type="common">Capsicum pepper</name>
    <dbReference type="NCBI Taxonomy" id="4072"/>
    <lineage>
        <taxon>Eukaryota</taxon>
        <taxon>Viridiplantae</taxon>
        <taxon>Streptophyta</taxon>
        <taxon>Embryophyta</taxon>
        <taxon>Tracheophyta</taxon>
        <taxon>Spermatophyta</taxon>
        <taxon>Magnoliopsida</taxon>
        <taxon>eudicotyledons</taxon>
        <taxon>Gunneridae</taxon>
        <taxon>Pentapetalae</taxon>
        <taxon>asterids</taxon>
        <taxon>lamiids</taxon>
        <taxon>Solanales</taxon>
        <taxon>Solanaceae</taxon>
        <taxon>Solanoideae</taxon>
        <taxon>Capsiceae</taxon>
        <taxon>Capsicum</taxon>
    </lineage>
</organism>
<feature type="binding site" evidence="14">
    <location>
        <begin position="231"/>
        <end position="246"/>
    </location>
    <ligand>
        <name>FAD</name>
        <dbReference type="ChEBI" id="CHEBI:57692"/>
    </ligand>
</feature>
<dbReference type="PANTHER" id="PTHR46056:SF21">
    <property type="entry name" value="LONG-CHAIN-ALCOHOL OXIDASE"/>
    <property type="match status" value="1"/>
</dbReference>
<evidence type="ECO:0000313" key="20">
    <source>
        <dbReference type="Proteomes" id="UP000222542"/>
    </source>
</evidence>
<dbReference type="GO" id="GO:0046577">
    <property type="term" value="F:long-chain-alcohol oxidase activity"/>
    <property type="evidence" value="ECO:0007669"/>
    <property type="project" value="UniProtKB-EC"/>
</dbReference>
<keyword evidence="7 16" id="KW-0812">Transmembrane</keyword>
<evidence type="ECO:0000259" key="18">
    <source>
        <dbReference type="Pfam" id="PF05199"/>
    </source>
</evidence>
<evidence type="ECO:0000256" key="3">
    <source>
        <dbReference type="ARBA" id="ARBA00004370"/>
    </source>
</evidence>
<dbReference type="Pfam" id="PF00732">
    <property type="entry name" value="GMC_oxred_N"/>
    <property type="match status" value="1"/>
</dbReference>
<evidence type="ECO:0000256" key="9">
    <source>
        <dbReference type="ARBA" id="ARBA00022989"/>
    </source>
</evidence>
<evidence type="ECO:0000313" key="19">
    <source>
        <dbReference type="EMBL" id="PHT86337.1"/>
    </source>
</evidence>
<evidence type="ECO:0000256" key="2">
    <source>
        <dbReference type="ARBA" id="ARBA00003842"/>
    </source>
</evidence>
<evidence type="ECO:0000256" key="14">
    <source>
        <dbReference type="PIRSR" id="PIRSR028937-2"/>
    </source>
</evidence>
<keyword evidence="8 14" id="KW-0274">FAD</keyword>
<dbReference type="InterPro" id="IPR007867">
    <property type="entry name" value="GMC_OxRtase_C"/>
</dbReference>
<comment type="function">
    <text evidence="2 12">Long-chain fatty alcohol oxidase involved in the omega-oxidation pathway of lipid degradation.</text>
</comment>
<sequence>MMKGRECHSSLKGGRTNSPYTHGFSSSQMQTIASFCETLIPPIPSCSNNKAVDSFFASSGSQPPYPNEVAEQLVKRNKPEALFIIRIIVFLLSTRLGTLLLCGRVCLDKRWPFVHNFTELSLKDRETLLQRWSRQTFLIPLRITFLLIKVACFFIFFTWTDEKSKNPAWEAIGYHHPETTEAPSENKKERPLEKGIVETINESDETLEKSLSKKGLPLTEDTKDNILKIKCDVVIVGSGCGGGVAAGILAKSGHKVVVLEKGHYFVPEDYSGLEGPSLNELYESGAMLSTLDGKVMIMAGKTVGGGSAINWSASITTPNDVLKDWSVNHKISWFGTCEYQTAMDAVCKRIGVTENCSEEGLQNQVIRKGCENLGLNVERIPRNSSENHYCGSCGYGCKTGDKKGTDSTWLVDAVNAGAVILTGCTAERFILEDGMDGKMRKTCLGVIATTESKKLTKKLHIEARTTISSCGSLCTPPLLISSGLQNKNIGTNLHLHPVLLAWGYFPESMSEVKGKSYEGGIMTSLHKMVPKETNARAIIEATALGPACFASLFPWTSGQNMKERMTKYSQTVTLLALVRDQGSGEVKKAGRIKYKLDGIDKENLKAGVRRALRILIAAGAVEVGTYRSDGHKISCKEITNEELEEFLDTVETPGGPKSKGEHWTIYGSAHQMGSCRMGSNEEDGAVDENGECWEAKGLYVCDASILPTAVGVNPMITIQSTAYCIAKRIADSLHNEKLISDVCK</sequence>
<dbReference type="Gramene" id="PHT86337">
    <property type="protein sequence ID" value="PHT86337"/>
    <property type="gene ID" value="T459_08443"/>
</dbReference>
<dbReference type="Proteomes" id="UP000222542">
    <property type="component" value="Unassembled WGS sequence"/>
</dbReference>
<proteinExistence type="inferred from homology"/>
<protein>
    <recommendedName>
        <fullName evidence="5 12">Long-chain-alcohol oxidase</fullName>
        <ecNumber evidence="5 12">1.1.3.20</ecNumber>
    </recommendedName>
</protein>
<evidence type="ECO:0000256" key="16">
    <source>
        <dbReference type="SAM" id="Phobius"/>
    </source>
</evidence>
<dbReference type="GO" id="GO:0050660">
    <property type="term" value="F:flavin adenine dinucleotide binding"/>
    <property type="evidence" value="ECO:0007669"/>
    <property type="project" value="InterPro"/>
</dbReference>
<dbReference type="Pfam" id="PF05199">
    <property type="entry name" value="GMC_oxred_C"/>
    <property type="match status" value="1"/>
</dbReference>
<dbReference type="OrthoDB" id="269227at2759"/>
<dbReference type="OMA" id="RNVKGCW"/>
<dbReference type="Gene3D" id="3.50.50.60">
    <property type="entry name" value="FAD/NAD(P)-binding domain"/>
    <property type="match status" value="2"/>
</dbReference>
<evidence type="ECO:0000256" key="11">
    <source>
        <dbReference type="ARBA" id="ARBA00023136"/>
    </source>
</evidence>
<keyword evidence="20" id="KW-1185">Reference proteome</keyword>
<evidence type="ECO:0000256" key="8">
    <source>
        <dbReference type="ARBA" id="ARBA00022827"/>
    </source>
</evidence>
<keyword evidence="11 12" id="KW-0472">Membrane</keyword>